<comment type="caution">
    <text evidence="2">The sequence shown here is derived from an EMBL/GenBank/DDBJ whole genome shotgun (WGS) entry which is preliminary data.</text>
</comment>
<evidence type="ECO:0000256" key="1">
    <source>
        <dbReference type="SAM" id="MobiDB-lite"/>
    </source>
</evidence>
<keyword evidence="3" id="KW-1185">Reference proteome</keyword>
<evidence type="ECO:0000313" key="2">
    <source>
        <dbReference type="EMBL" id="MDJ1129827.1"/>
    </source>
</evidence>
<reference evidence="2" key="1">
    <citation type="submission" date="2023-05" db="EMBL/GenBank/DDBJ databases">
        <title>[olsenella] sp. nov., isolated from a pig farm feces dump.</title>
        <authorList>
            <person name="Chang Y.-H."/>
        </authorList>
    </citation>
    <scope>NUCLEOTIDE SEQUENCE</scope>
    <source>
        <strain evidence="2">YH-ols2217</strain>
    </source>
</reference>
<name>A0ABT6ZLA2_9ACTN</name>
<evidence type="ECO:0000313" key="3">
    <source>
        <dbReference type="Proteomes" id="UP001431693"/>
    </source>
</evidence>
<dbReference type="RefSeq" id="WP_283712948.1">
    <property type="nucleotide sequence ID" value="NZ_JASJEW010000002.1"/>
</dbReference>
<dbReference type="EMBL" id="JASJEX010000003">
    <property type="protein sequence ID" value="MDJ1129827.1"/>
    <property type="molecule type" value="Genomic_DNA"/>
</dbReference>
<dbReference type="Proteomes" id="UP001431693">
    <property type="component" value="Unassembled WGS sequence"/>
</dbReference>
<proteinExistence type="predicted"/>
<sequence>MHWTGKDEVERALEDWCLEWLPDSFDCDDEWVCAPYHREDASWDVYAGIWDESLLSADVLLHVRADGPISCDVVEALKHELPMEKDSEWSRWEKPAAGWRDSGKKAEP</sequence>
<feature type="compositionally biased region" description="Basic and acidic residues" evidence="1">
    <location>
        <begin position="85"/>
        <end position="94"/>
    </location>
</feature>
<feature type="region of interest" description="Disordered" evidence="1">
    <location>
        <begin position="85"/>
        <end position="108"/>
    </location>
</feature>
<accession>A0ABT6ZLA2</accession>
<gene>
    <name evidence="2" type="ORF">QJ043_07030</name>
</gene>
<protein>
    <submittedName>
        <fullName evidence="2">Uncharacterized protein</fullName>
    </submittedName>
</protein>
<organism evidence="2 3">
    <name type="scientific">Kribbibacterium absianum</name>
    <dbReference type="NCBI Taxonomy" id="3044210"/>
    <lineage>
        <taxon>Bacteria</taxon>
        <taxon>Bacillati</taxon>
        <taxon>Actinomycetota</taxon>
        <taxon>Coriobacteriia</taxon>
        <taxon>Coriobacteriales</taxon>
        <taxon>Kribbibacteriaceae</taxon>
        <taxon>Kribbibacterium</taxon>
    </lineage>
</organism>